<reference evidence="1 2" key="1">
    <citation type="submission" date="2019-03" db="EMBL/GenBank/DDBJ databases">
        <title>Genomic Encyclopedia of Type Strains, Phase IV (KMG-IV): sequencing the most valuable type-strain genomes for metagenomic binning, comparative biology and taxonomic classification.</title>
        <authorList>
            <person name="Goeker M."/>
        </authorList>
    </citation>
    <scope>NUCLEOTIDE SEQUENCE [LARGE SCALE GENOMIC DNA]</scope>
    <source>
        <strain evidence="1 2">DSM 26377</strain>
    </source>
</reference>
<evidence type="ECO:0000313" key="1">
    <source>
        <dbReference type="EMBL" id="TDU26642.1"/>
    </source>
</evidence>
<dbReference type="RefSeq" id="WP_168710409.1">
    <property type="nucleotide sequence ID" value="NZ_MWIN01000007.1"/>
</dbReference>
<proteinExistence type="predicted"/>
<dbReference type="EMBL" id="SOBT01000010">
    <property type="protein sequence ID" value="TDU26642.1"/>
    <property type="molecule type" value="Genomic_DNA"/>
</dbReference>
<keyword evidence="2" id="KW-1185">Reference proteome</keyword>
<organism evidence="1 2">
    <name type="scientific">Panacagrimonas perspica</name>
    <dbReference type="NCBI Taxonomy" id="381431"/>
    <lineage>
        <taxon>Bacteria</taxon>
        <taxon>Pseudomonadati</taxon>
        <taxon>Pseudomonadota</taxon>
        <taxon>Gammaproteobacteria</taxon>
        <taxon>Nevskiales</taxon>
        <taxon>Nevskiaceae</taxon>
        <taxon>Panacagrimonas</taxon>
    </lineage>
</organism>
<accession>A0A4R7P077</accession>
<name>A0A4R7P077_9GAMM</name>
<protein>
    <submittedName>
        <fullName evidence="1">Uncharacterized protein</fullName>
    </submittedName>
</protein>
<dbReference type="Pfam" id="PF21893">
    <property type="entry name" value="DUF6918"/>
    <property type="match status" value="1"/>
</dbReference>
<dbReference type="AlphaFoldDB" id="A0A4R7P077"/>
<sequence length="158" mass="17055">MKTLAQTLLADDDRRDALIANCVALIEQQVAARGPIRRLALSAGIGLLNAVKPGALQRAVSALLPDFADALDPLYRQFQQSQSTDFSRFIDEHSAVATHALIGVTDRRMQASGNAAVRAAYARLRSTAENEVRAALPGLGRILDQRLKSDALGPRRRG</sequence>
<evidence type="ECO:0000313" key="2">
    <source>
        <dbReference type="Proteomes" id="UP000295341"/>
    </source>
</evidence>
<gene>
    <name evidence="1" type="ORF">DFR24_3671</name>
</gene>
<dbReference type="Proteomes" id="UP000295341">
    <property type="component" value="Unassembled WGS sequence"/>
</dbReference>
<comment type="caution">
    <text evidence="1">The sequence shown here is derived from an EMBL/GenBank/DDBJ whole genome shotgun (WGS) entry which is preliminary data.</text>
</comment>
<dbReference type="InterPro" id="IPR054211">
    <property type="entry name" value="DUF6918"/>
</dbReference>